<keyword evidence="1" id="KW-0812">Transmembrane</keyword>
<accession>A0A0C3MHZ5</accession>
<feature type="transmembrane region" description="Helical" evidence="1">
    <location>
        <begin position="136"/>
        <end position="160"/>
    </location>
</feature>
<reference evidence="3" key="2">
    <citation type="submission" date="2015-01" db="EMBL/GenBank/DDBJ databases">
        <title>Evolutionary Origins and Diversification of the Mycorrhizal Mutualists.</title>
        <authorList>
            <consortium name="DOE Joint Genome Institute"/>
            <consortium name="Mycorrhizal Genomics Consortium"/>
            <person name="Kohler A."/>
            <person name="Kuo A."/>
            <person name="Nagy L.G."/>
            <person name="Floudas D."/>
            <person name="Copeland A."/>
            <person name="Barry K.W."/>
            <person name="Cichocki N."/>
            <person name="Veneault-Fourrey C."/>
            <person name="LaButti K."/>
            <person name="Lindquist E.A."/>
            <person name="Lipzen A."/>
            <person name="Lundell T."/>
            <person name="Morin E."/>
            <person name="Murat C."/>
            <person name="Riley R."/>
            <person name="Ohm R."/>
            <person name="Sun H."/>
            <person name="Tunlid A."/>
            <person name="Henrissat B."/>
            <person name="Grigoriev I.V."/>
            <person name="Hibbett D.S."/>
            <person name="Martin F."/>
        </authorList>
    </citation>
    <scope>NUCLEOTIDE SEQUENCE [LARGE SCALE GENOMIC DNA]</scope>
    <source>
        <strain evidence="3">MUT 4182</strain>
    </source>
</reference>
<dbReference type="PANTHER" id="PTHR40465">
    <property type="entry name" value="CHROMOSOME 1, WHOLE GENOME SHOTGUN SEQUENCE"/>
    <property type="match status" value="1"/>
</dbReference>
<gene>
    <name evidence="2" type="ORF">M407DRAFT_17841</name>
</gene>
<protein>
    <submittedName>
        <fullName evidence="2">Uncharacterized protein</fullName>
    </submittedName>
</protein>
<sequence>MIKRAGRPPEMVDNAVKQLEANPVGFMGPWFLGLVSLTFMLGVLTIQAMNYFSTFGFESLWLVLLVVSCILLSIGEWLTIVTALWDWCIQNYGDWRRLAEVPWQTVALPFTTWLAVFISQLFFASRCYTLYGRSKLVFGILLLGMTASLGISLGLAATLARDPFNAPMIAKTSMDRHGLSPASPRLTKLFSAFRARSQRR</sequence>
<evidence type="ECO:0000313" key="2">
    <source>
        <dbReference type="EMBL" id="KIO33282.1"/>
    </source>
</evidence>
<dbReference type="AlphaFoldDB" id="A0A0C3MHZ5"/>
<evidence type="ECO:0000313" key="3">
    <source>
        <dbReference type="Proteomes" id="UP000054248"/>
    </source>
</evidence>
<dbReference type="OrthoDB" id="2745105at2759"/>
<dbReference type="HOGENOM" id="CLU_118230_0_0_1"/>
<keyword evidence="1" id="KW-0472">Membrane</keyword>
<proteinExistence type="predicted"/>
<keyword evidence="1" id="KW-1133">Transmembrane helix</keyword>
<dbReference type="EMBL" id="KN822949">
    <property type="protein sequence ID" value="KIO33282.1"/>
    <property type="molecule type" value="Genomic_DNA"/>
</dbReference>
<evidence type="ECO:0000256" key="1">
    <source>
        <dbReference type="SAM" id="Phobius"/>
    </source>
</evidence>
<organism evidence="2 3">
    <name type="scientific">Tulasnella calospora MUT 4182</name>
    <dbReference type="NCBI Taxonomy" id="1051891"/>
    <lineage>
        <taxon>Eukaryota</taxon>
        <taxon>Fungi</taxon>
        <taxon>Dikarya</taxon>
        <taxon>Basidiomycota</taxon>
        <taxon>Agaricomycotina</taxon>
        <taxon>Agaricomycetes</taxon>
        <taxon>Cantharellales</taxon>
        <taxon>Tulasnellaceae</taxon>
        <taxon>Tulasnella</taxon>
    </lineage>
</organism>
<feature type="transmembrane region" description="Helical" evidence="1">
    <location>
        <begin position="105"/>
        <end position="124"/>
    </location>
</feature>
<name>A0A0C3MHZ5_9AGAM</name>
<reference evidence="2 3" key="1">
    <citation type="submission" date="2014-04" db="EMBL/GenBank/DDBJ databases">
        <authorList>
            <consortium name="DOE Joint Genome Institute"/>
            <person name="Kuo A."/>
            <person name="Girlanda M."/>
            <person name="Perotto S."/>
            <person name="Kohler A."/>
            <person name="Nagy L.G."/>
            <person name="Floudas D."/>
            <person name="Copeland A."/>
            <person name="Barry K.W."/>
            <person name="Cichocki N."/>
            <person name="Veneault-Fourrey C."/>
            <person name="LaButti K."/>
            <person name="Lindquist E.A."/>
            <person name="Lipzen A."/>
            <person name="Lundell T."/>
            <person name="Morin E."/>
            <person name="Murat C."/>
            <person name="Sun H."/>
            <person name="Tunlid A."/>
            <person name="Henrissat B."/>
            <person name="Grigoriev I.V."/>
            <person name="Hibbett D.S."/>
            <person name="Martin F."/>
            <person name="Nordberg H.P."/>
            <person name="Cantor M.N."/>
            <person name="Hua S.X."/>
        </authorList>
    </citation>
    <scope>NUCLEOTIDE SEQUENCE [LARGE SCALE GENOMIC DNA]</scope>
    <source>
        <strain evidence="2 3">MUT 4182</strain>
    </source>
</reference>
<feature type="transmembrane region" description="Helical" evidence="1">
    <location>
        <begin position="60"/>
        <end position="85"/>
    </location>
</feature>
<dbReference type="Proteomes" id="UP000054248">
    <property type="component" value="Unassembled WGS sequence"/>
</dbReference>
<dbReference type="PANTHER" id="PTHR40465:SF1">
    <property type="entry name" value="DUF6534 DOMAIN-CONTAINING PROTEIN"/>
    <property type="match status" value="1"/>
</dbReference>
<feature type="transmembrane region" description="Helical" evidence="1">
    <location>
        <begin position="30"/>
        <end position="48"/>
    </location>
</feature>
<keyword evidence="3" id="KW-1185">Reference proteome</keyword>